<dbReference type="AlphaFoldDB" id="A0A212IUR2"/>
<name>A0A212IUR2_9BACT</name>
<dbReference type="Pfam" id="PF13289">
    <property type="entry name" value="SIR2_2"/>
    <property type="match status" value="1"/>
</dbReference>
<evidence type="ECO:0000313" key="1">
    <source>
        <dbReference type="EMBL" id="SBV90951.1"/>
    </source>
</evidence>
<sequence>MGIERLTTLAFSMYTNKGAYALLLGAGISRSAHIPSGWEVENMLIEQLAATQGVADIEDWHQWYKDKYGDSATYSSLLEELVKEPTERVQLMRGFFEPTDEERELGWKKPTKAHEAIAKLAKEGYIRVILTTNFDRLLERALEAEDVIPQVICHESDIEKSTPIVHGKNVTIIKINGDYIDCRFRNTTEELDNYPEAMKNYVNRIFEDYGLITCGWSATWDKGLVDIINGSSSSRYNSFFTNVGEASDVMKTLAASRRGEIMRIKEADDLFTELHEQVVALEQSNTSRRLNYDVMMSRVKKYLSSEQYNINYSDLIEKFGTEAYDKIMAKANYNFTITPEQFSAYSELHHNAVKPLIDIAILAGRWGKAYHIEAFEDVLVKLCTKPIKSGDSYIDGTQYLHALGATLLLNAIGIACVKYERYTELNKILKLSVPAGNFIGFYRKSLLSLLGSTHWSYDELNRLAGINYIYPWSFILLERLRSHFIGCFTVDSEYENTFYIWEHLKSLVYGYNQCYMFDRFYVPTGQFLRSRVEYKMRQNGEEPYSVFFDNADKLKGEWEPIKQGMFNGNYDEYKKNFDQAEESYKQNMSY</sequence>
<dbReference type="RefSeq" id="WP_296945998.1">
    <property type="nucleotide sequence ID" value="NZ_LT599021.1"/>
</dbReference>
<dbReference type="EMBL" id="FLUL01000001">
    <property type="protein sequence ID" value="SBV90951.1"/>
    <property type="molecule type" value="Genomic_DNA"/>
</dbReference>
<accession>A0A212IUR2</accession>
<organism evidence="1">
    <name type="scientific">uncultured Dysgonomonas sp</name>
    <dbReference type="NCBI Taxonomy" id="206096"/>
    <lineage>
        <taxon>Bacteria</taxon>
        <taxon>Pseudomonadati</taxon>
        <taxon>Bacteroidota</taxon>
        <taxon>Bacteroidia</taxon>
        <taxon>Bacteroidales</taxon>
        <taxon>Dysgonomonadaceae</taxon>
        <taxon>Dysgonomonas</taxon>
        <taxon>environmental samples</taxon>
    </lineage>
</organism>
<gene>
    <name evidence="1" type="ORF">KL86DYS2_10095</name>
</gene>
<dbReference type="Gene3D" id="3.40.50.1220">
    <property type="entry name" value="TPP-binding domain"/>
    <property type="match status" value="1"/>
</dbReference>
<dbReference type="CDD" id="cd00296">
    <property type="entry name" value="SIR2"/>
    <property type="match status" value="1"/>
</dbReference>
<dbReference type="InterPro" id="IPR029035">
    <property type="entry name" value="DHS-like_NAD/FAD-binding_dom"/>
</dbReference>
<reference evidence="1" key="1">
    <citation type="submission" date="2016-04" db="EMBL/GenBank/DDBJ databases">
        <authorList>
            <person name="Evans L.H."/>
            <person name="Alamgir A."/>
            <person name="Owens N."/>
            <person name="Weber N.D."/>
            <person name="Virtaneva K."/>
            <person name="Barbian K."/>
            <person name="Babar A."/>
            <person name="Rosenke K."/>
        </authorList>
    </citation>
    <scope>NUCLEOTIDE SEQUENCE</scope>
    <source>
        <strain evidence="1">86-2</strain>
    </source>
</reference>
<proteinExistence type="predicted"/>
<protein>
    <submittedName>
        <fullName evidence="1">Uncharacterized protein</fullName>
    </submittedName>
</protein>
<dbReference type="SUPFAM" id="SSF52467">
    <property type="entry name" value="DHS-like NAD/FAD-binding domain"/>
    <property type="match status" value="1"/>
</dbReference>